<accession>A0AAV6S4H7</accession>
<sequence>MLMWATIINKFLGLNRCDLNRLHPFPSLLAKPGRRTDTADKCSIDCVLRGSSEAGHSGFISPANCMQLFKPKPFSLTLKEVNTHSAIAVHLLFRDGNSLSSMWQLATAQLPFTELQNCTVRLSGMQRQEKRVVEWNGGDEKSPCFEIYDLQQQDVRISNIAAEKPPQNHNTATAMSHSLCGIIKHASKEKGREGNLEGLEGGREEHSKVVKKGRHYGSYFRSEEEKTSYKAVLNKIWSLKLKPDYSS</sequence>
<dbReference type="AlphaFoldDB" id="A0AAV6S4H7"/>
<organism evidence="1 2">
    <name type="scientific">Solea senegalensis</name>
    <name type="common">Senegalese sole</name>
    <dbReference type="NCBI Taxonomy" id="28829"/>
    <lineage>
        <taxon>Eukaryota</taxon>
        <taxon>Metazoa</taxon>
        <taxon>Chordata</taxon>
        <taxon>Craniata</taxon>
        <taxon>Vertebrata</taxon>
        <taxon>Euteleostomi</taxon>
        <taxon>Actinopterygii</taxon>
        <taxon>Neopterygii</taxon>
        <taxon>Teleostei</taxon>
        <taxon>Neoteleostei</taxon>
        <taxon>Acanthomorphata</taxon>
        <taxon>Carangaria</taxon>
        <taxon>Pleuronectiformes</taxon>
        <taxon>Pleuronectoidei</taxon>
        <taxon>Soleidae</taxon>
        <taxon>Solea</taxon>
    </lineage>
</organism>
<name>A0AAV6S4H7_SOLSE</name>
<keyword evidence="2" id="KW-1185">Reference proteome</keyword>
<dbReference type="Proteomes" id="UP000693946">
    <property type="component" value="Linkage Group LG15"/>
</dbReference>
<dbReference type="EMBL" id="JAGKHQ010000007">
    <property type="protein sequence ID" value="KAG7512394.1"/>
    <property type="molecule type" value="Genomic_DNA"/>
</dbReference>
<reference evidence="1 2" key="1">
    <citation type="journal article" date="2021" name="Sci. Rep.">
        <title>Chromosome anchoring in Senegalese sole (Solea senegalensis) reveals sex-associated markers and genome rearrangements in flatfish.</title>
        <authorList>
            <person name="Guerrero-Cozar I."/>
            <person name="Gomez-Garrido J."/>
            <person name="Berbel C."/>
            <person name="Martinez-Blanch J.F."/>
            <person name="Alioto T."/>
            <person name="Claros M.G."/>
            <person name="Gagnaire P.A."/>
            <person name="Manchado M."/>
        </authorList>
    </citation>
    <scope>NUCLEOTIDE SEQUENCE [LARGE SCALE GENOMIC DNA]</scope>
    <source>
        <strain evidence="1">Sse05_10M</strain>
    </source>
</reference>
<evidence type="ECO:0000313" key="1">
    <source>
        <dbReference type="EMBL" id="KAG7512394.1"/>
    </source>
</evidence>
<protein>
    <submittedName>
        <fullName evidence="1">Uncharacterized protein</fullName>
    </submittedName>
</protein>
<comment type="caution">
    <text evidence="1">The sequence shown here is derived from an EMBL/GenBank/DDBJ whole genome shotgun (WGS) entry which is preliminary data.</text>
</comment>
<gene>
    <name evidence="1" type="ORF">JOB18_028149</name>
</gene>
<evidence type="ECO:0000313" key="2">
    <source>
        <dbReference type="Proteomes" id="UP000693946"/>
    </source>
</evidence>
<proteinExistence type="predicted"/>